<comment type="caution">
    <text evidence="3">The sequence shown here is derived from an EMBL/GenBank/DDBJ whole genome shotgun (WGS) entry which is preliminary data.</text>
</comment>
<reference evidence="3 4" key="1">
    <citation type="submission" date="2016-07" db="EMBL/GenBank/DDBJ databases">
        <title>Draft genome of Streptomyces diastatochromogenes.</title>
        <authorList>
            <person name="Podduturi R."/>
            <person name="Lukassen M.B."/>
            <person name="Clausen N."/>
            <person name="Nielsen J.L."/>
            <person name="Jorgensen N.O."/>
        </authorList>
    </citation>
    <scope>NUCLEOTIDE SEQUENCE [LARGE SCALE GENOMIC DNA]</scope>
    <source>
        <strain evidence="3 4">DSM 40608</strain>
    </source>
</reference>
<evidence type="ECO:0000313" key="3">
    <source>
        <dbReference type="EMBL" id="OXY92265.1"/>
    </source>
</evidence>
<evidence type="ECO:0008006" key="5">
    <source>
        <dbReference type="Google" id="ProtNLM"/>
    </source>
</evidence>
<evidence type="ECO:0000313" key="4">
    <source>
        <dbReference type="Proteomes" id="UP000215483"/>
    </source>
</evidence>
<sequence>MRSYSAPKPPDEAATDIHLQRGEILSQAVHRAQRVFLAVNAVPLAVGVVLSCVAAVAAVPVYGRLTLGVVWGVLQLGVFVATAWRYEKQATLLCDPIEQSLTSGMPQAGTSGASPVDELWR</sequence>
<organism evidence="3 4">
    <name type="scientific">Streptomyces diastatochromogenes</name>
    <dbReference type="NCBI Taxonomy" id="42236"/>
    <lineage>
        <taxon>Bacteria</taxon>
        <taxon>Bacillati</taxon>
        <taxon>Actinomycetota</taxon>
        <taxon>Actinomycetes</taxon>
        <taxon>Kitasatosporales</taxon>
        <taxon>Streptomycetaceae</taxon>
        <taxon>Streptomyces</taxon>
    </lineage>
</organism>
<feature type="transmembrane region" description="Helical" evidence="2">
    <location>
        <begin position="65"/>
        <end position="84"/>
    </location>
</feature>
<feature type="region of interest" description="Disordered" evidence="1">
    <location>
        <begin position="101"/>
        <end position="121"/>
    </location>
</feature>
<name>A0A233S9A4_STRDA</name>
<dbReference type="Proteomes" id="UP000215483">
    <property type="component" value="Unassembled WGS sequence"/>
</dbReference>
<dbReference type="EMBL" id="MCGQ01000023">
    <property type="protein sequence ID" value="OXY92265.1"/>
    <property type="molecule type" value="Genomic_DNA"/>
</dbReference>
<keyword evidence="4" id="KW-1185">Reference proteome</keyword>
<evidence type="ECO:0000256" key="2">
    <source>
        <dbReference type="SAM" id="Phobius"/>
    </source>
</evidence>
<keyword evidence="2" id="KW-0472">Membrane</keyword>
<keyword evidence="2" id="KW-0812">Transmembrane</keyword>
<dbReference type="AlphaFoldDB" id="A0A233S9A4"/>
<dbReference type="RefSeq" id="WP_094219208.1">
    <property type="nucleotide sequence ID" value="NZ_MCGQ01000023.1"/>
</dbReference>
<feature type="transmembrane region" description="Helical" evidence="2">
    <location>
        <begin position="35"/>
        <end position="59"/>
    </location>
</feature>
<gene>
    <name evidence="3" type="ORF">BEK98_26075</name>
</gene>
<protein>
    <recommendedName>
        <fullName evidence="5">DUF485 domain-containing protein</fullName>
    </recommendedName>
</protein>
<keyword evidence="2" id="KW-1133">Transmembrane helix</keyword>
<evidence type="ECO:0000256" key="1">
    <source>
        <dbReference type="SAM" id="MobiDB-lite"/>
    </source>
</evidence>
<dbReference type="OrthoDB" id="4250362at2"/>
<feature type="compositionally biased region" description="Polar residues" evidence="1">
    <location>
        <begin position="101"/>
        <end position="113"/>
    </location>
</feature>
<accession>A0A233S9A4</accession>
<proteinExistence type="predicted"/>